<gene>
    <name evidence="1" type="ORF">T265_14115</name>
</gene>
<dbReference type="GeneID" id="20328281"/>
<evidence type="ECO:0008006" key="3">
    <source>
        <dbReference type="Google" id="ProtNLM"/>
    </source>
</evidence>
<dbReference type="EMBL" id="KL596763">
    <property type="protein sequence ID" value="KER25881.1"/>
    <property type="molecule type" value="Genomic_DNA"/>
</dbReference>
<sequence length="143" mass="15593">MPPEGCTGTGILPGCPSLDRGNREPEVGFELWTLRSVNSRLNPLVIPPLSIVKIWKNLCVPEQTISNTFKMHVSISILAVLGQPGSIPALVLPSGGMAARHRKCATAERCTIYYQISNIVPTETRDGLRAAFSTENNITDEMF</sequence>
<dbReference type="RefSeq" id="XP_009170370.1">
    <property type="nucleotide sequence ID" value="XM_009172106.1"/>
</dbReference>
<dbReference type="OrthoDB" id="10071111at2759"/>
<evidence type="ECO:0000313" key="2">
    <source>
        <dbReference type="Proteomes" id="UP000054324"/>
    </source>
</evidence>
<reference evidence="1 2" key="1">
    <citation type="submission" date="2013-11" db="EMBL/GenBank/DDBJ databases">
        <title>Opisthorchis viverrini - life in the bile duct.</title>
        <authorList>
            <person name="Young N.D."/>
            <person name="Nagarajan N."/>
            <person name="Lin S.J."/>
            <person name="Korhonen P.K."/>
            <person name="Jex A.R."/>
            <person name="Hall R.S."/>
            <person name="Safavi-Hemami H."/>
            <person name="Kaewkong W."/>
            <person name="Bertrand D."/>
            <person name="Gao S."/>
            <person name="Seet Q."/>
            <person name="Wongkham S."/>
            <person name="Teh B.T."/>
            <person name="Wongkham C."/>
            <person name="Intapan P.M."/>
            <person name="Maleewong W."/>
            <person name="Yang X."/>
            <person name="Hu M."/>
            <person name="Wang Z."/>
            <person name="Hofmann A."/>
            <person name="Sternberg P.W."/>
            <person name="Tan P."/>
            <person name="Wang J."/>
            <person name="Gasser R.B."/>
        </authorList>
    </citation>
    <scope>NUCLEOTIDE SEQUENCE [LARGE SCALE GENOMIC DNA]</scope>
</reference>
<dbReference type="KEGG" id="ovi:T265_14115"/>
<protein>
    <recommendedName>
        <fullName evidence="3">HECT domain-containing protein</fullName>
    </recommendedName>
</protein>
<name>A0A074ZF11_OPIVI</name>
<feature type="non-terminal residue" evidence="1">
    <location>
        <position position="143"/>
    </location>
</feature>
<dbReference type="Proteomes" id="UP000054324">
    <property type="component" value="Unassembled WGS sequence"/>
</dbReference>
<accession>A0A074ZF11</accession>
<organism evidence="1 2">
    <name type="scientific">Opisthorchis viverrini</name>
    <name type="common">Southeast Asian liver fluke</name>
    <dbReference type="NCBI Taxonomy" id="6198"/>
    <lineage>
        <taxon>Eukaryota</taxon>
        <taxon>Metazoa</taxon>
        <taxon>Spiralia</taxon>
        <taxon>Lophotrochozoa</taxon>
        <taxon>Platyhelminthes</taxon>
        <taxon>Trematoda</taxon>
        <taxon>Digenea</taxon>
        <taxon>Opisthorchiida</taxon>
        <taxon>Opisthorchiata</taxon>
        <taxon>Opisthorchiidae</taxon>
        <taxon>Opisthorchis</taxon>
    </lineage>
</organism>
<keyword evidence="2" id="KW-1185">Reference proteome</keyword>
<evidence type="ECO:0000313" key="1">
    <source>
        <dbReference type="EMBL" id="KER25881.1"/>
    </source>
</evidence>
<dbReference type="CTD" id="20328281"/>
<dbReference type="AlphaFoldDB" id="A0A074ZF11"/>
<proteinExistence type="predicted"/>